<evidence type="ECO:0000256" key="4">
    <source>
        <dbReference type="ARBA" id="ARBA00022467"/>
    </source>
</evidence>
<dbReference type="AlphaFoldDB" id="A0A9N9KQ60"/>
<dbReference type="GO" id="GO:0051016">
    <property type="term" value="P:barbed-end actin filament capping"/>
    <property type="evidence" value="ECO:0007669"/>
    <property type="project" value="UniProtKB-UniRule"/>
</dbReference>
<evidence type="ECO:0000256" key="11">
    <source>
        <dbReference type="SAM" id="MobiDB-lite"/>
    </source>
</evidence>
<proteinExistence type="inferred from homology"/>
<dbReference type="InterPro" id="IPR037282">
    <property type="entry name" value="CapZ_alpha/beta"/>
</dbReference>
<protein>
    <recommendedName>
        <fullName evidence="3 10">F-actin-capping protein subunit beta</fullName>
    </recommendedName>
</protein>
<keyword evidence="4 10" id="KW-0117">Actin capping</keyword>
<comment type="subunit">
    <text evidence="9">Component of the F-actin capping complex, composed of a heterodimer of an alpha and a beta subunit.</text>
</comment>
<evidence type="ECO:0000256" key="5">
    <source>
        <dbReference type="ARBA" id="ARBA00022490"/>
    </source>
</evidence>
<dbReference type="PANTHER" id="PTHR10619">
    <property type="entry name" value="F-ACTIN-CAPPING PROTEIN SUBUNIT BETA"/>
    <property type="match status" value="1"/>
</dbReference>
<dbReference type="FunFam" id="1.20.58.570:FF:000001">
    <property type="entry name" value="F-actin-capping protein subunit beta"/>
    <property type="match status" value="1"/>
</dbReference>
<dbReference type="GO" id="GO:0000902">
    <property type="term" value="P:cell morphogenesis"/>
    <property type="evidence" value="ECO:0007669"/>
    <property type="project" value="TreeGrafter"/>
</dbReference>
<dbReference type="Proteomes" id="UP000696280">
    <property type="component" value="Unassembled WGS sequence"/>
</dbReference>
<evidence type="ECO:0000256" key="8">
    <source>
        <dbReference type="ARBA" id="ARBA00025389"/>
    </source>
</evidence>
<keyword evidence="5 10" id="KW-0963">Cytoplasm</keyword>
<evidence type="ECO:0000256" key="10">
    <source>
        <dbReference type="RuleBase" id="RU365078"/>
    </source>
</evidence>
<dbReference type="SUPFAM" id="SSF90096">
    <property type="entry name" value="Subunits of heterodimeric actin filament capping protein Capz"/>
    <property type="match status" value="1"/>
</dbReference>
<reference evidence="12" key="1">
    <citation type="submission" date="2021-07" db="EMBL/GenBank/DDBJ databases">
        <authorList>
            <person name="Durling M."/>
        </authorList>
    </citation>
    <scope>NUCLEOTIDE SEQUENCE</scope>
</reference>
<dbReference type="Gene3D" id="3.90.1150.210">
    <property type="entry name" value="F-actin capping protein, beta subunit"/>
    <property type="match status" value="1"/>
</dbReference>
<organism evidence="12 13">
    <name type="scientific">Hymenoscyphus fraxineus</name>
    <dbReference type="NCBI Taxonomy" id="746836"/>
    <lineage>
        <taxon>Eukaryota</taxon>
        <taxon>Fungi</taxon>
        <taxon>Dikarya</taxon>
        <taxon>Ascomycota</taxon>
        <taxon>Pezizomycotina</taxon>
        <taxon>Leotiomycetes</taxon>
        <taxon>Helotiales</taxon>
        <taxon>Helotiaceae</taxon>
        <taxon>Hymenoscyphus</taxon>
    </lineage>
</organism>
<dbReference type="GO" id="GO:0030036">
    <property type="term" value="P:actin cytoskeleton organization"/>
    <property type="evidence" value="ECO:0007669"/>
    <property type="project" value="InterPro"/>
</dbReference>
<feature type="compositionally biased region" description="Gly residues" evidence="11">
    <location>
        <begin position="87"/>
        <end position="103"/>
    </location>
</feature>
<comment type="caution">
    <text evidence="12">The sequence shown here is derived from an EMBL/GenBank/DDBJ whole genome shotgun (WGS) entry which is preliminary data.</text>
</comment>
<evidence type="ECO:0000313" key="12">
    <source>
        <dbReference type="EMBL" id="CAG8949587.1"/>
    </source>
</evidence>
<evidence type="ECO:0000256" key="6">
    <source>
        <dbReference type="ARBA" id="ARBA00023203"/>
    </source>
</evidence>
<dbReference type="GO" id="GO:0051015">
    <property type="term" value="F:actin filament binding"/>
    <property type="evidence" value="ECO:0007669"/>
    <property type="project" value="TreeGrafter"/>
</dbReference>
<dbReference type="OrthoDB" id="9979678at2759"/>
<accession>A0A9N9KQ60</accession>
<evidence type="ECO:0000256" key="2">
    <source>
        <dbReference type="ARBA" id="ARBA00006039"/>
    </source>
</evidence>
<dbReference type="GO" id="GO:0030479">
    <property type="term" value="C:actin cortical patch"/>
    <property type="evidence" value="ECO:0007669"/>
    <property type="project" value="UniProtKB-SubCell"/>
</dbReference>
<feature type="region of interest" description="Disordered" evidence="11">
    <location>
        <begin position="87"/>
        <end position="106"/>
    </location>
</feature>
<keyword evidence="6 10" id="KW-0009">Actin-binding</keyword>
<dbReference type="PRINTS" id="PR00192">
    <property type="entry name" value="FACTINCAPB"/>
</dbReference>
<dbReference type="EMBL" id="CAJVRL010000014">
    <property type="protein sequence ID" value="CAG8949587.1"/>
    <property type="molecule type" value="Genomic_DNA"/>
</dbReference>
<dbReference type="InterPro" id="IPR001698">
    <property type="entry name" value="CAPZB"/>
</dbReference>
<dbReference type="PANTHER" id="PTHR10619:SF0">
    <property type="entry name" value="F-ACTIN-CAPPING PROTEIN SUBUNIT BETA ISOFORMS 1 AND 2"/>
    <property type="match status" value="1"/>
</dbReference>
<evidence type="ECO:0000256" key="1">
    <source>
        <dbReference type="ARBA" id="ARBA00004134"/>
    </source>
</evidence>
<name>A0A9N9KQ60_9HELO</name>
<keyword evidence="13" id="KW-1185">Reference proteome</keyword>
<evidence type="ECO:0000313" key="13">
    <source>
        <dbReference type="Proteomes" id="UP000696280"/>
    </source>
</evidence>
<dbReference type="Gene3D" id="1.20.58.570">
    <property type="match status" value="1"/>
</dbReference>
<comment type="similarity">
    <text evidence="2 10">Belongs to the F-actin-capping protein beta subunit family.</text>
</comment>
<dbReference type="GO" id="GO:0008290">
    <property type="term" value="C:F-actin capping protein complex"/>
    <property type="evidence" value="ECO:0007669"/>
    <property type="project" value="UniProtKB-UniRule"/>
</dbReference>
<keyword evidence="7 10" id="KW-0206">Cytoskeleton</keyword>
<dbReference type="InterPro" id="IPR043175">
    <property type="entry name" value="CAPZB_N"/>
</dbReference>
<dbReference type="FunFam" id="3.90.1150.210:FF:000005">
    <property type="entry name" value="F-actin-capping protein subunit beta"/>
    <property type="match status" value="1"/>
</dbReference>
<dbReference type="Pfam" id="PF01115">
    <property type="entry name" value="F_actin_cap_B"/>
    <property type="match status" value="1"/>
</dbReference>
<gene>
    <name evidence="12" type="ORF">HYFRA_00007820</name>
</gene>
<comment type="subcellular location">
    <subcellularLocation>
        <location evidence="1">Cytoplasm</location>
        <location evidence="1">Cytoskeleton</location>
        <location evidence="1">Actin patch</location>
    </subcellularLocation>
</comment>
<evidence type="ECO:0000256" key="9">
    <source>
        <dbReference type="ARBA" id="ARBA00044965"/>
    </source>
</evidence>
<dbReference type="InterPro" id="IPR042276">
    <property type="entry name" value="CapZ_alpha/beta_2"/>
</dbReference>
<evidence type="ECO:0000256" key="3">
    <source>
        <dbReference type="ARBA" id="ARBA00021859"/>
    </source>
</evidence>
<comment type="function">
    <text evidence="8 10">F-actin-capping proteins bind in a Ca(2+)-independent manner to the fast growing ends of actin filaments (barbed end) thereby blocking the exchange of subunits at these ends. Unlike other capping proteins (such as gelsolin and severin), these proteins do not sever actin filaments.</text>
</comment>
<dbReference type="InterPro" id="IPR019771">
    <property type="entry name" value="F-actin_capping_bsu_CS"/>
</dbReference>
<dbReference type="PROSITE" id="PS00231">
    <property type="entry name" value="F_ACTIN_CAPPING_BETA"/>
    <property type="match status" value="1"/>
</dbReference>
<evidence type="ECO:0000256" key="7">
    <source>
        <dbReference type="ARBA" id="ARBA00023212"/>
    </source>
</evidence>
<sequence length="284" mass="31548">MAEVDQFDSALDLLRRLDPKHTTTHLNSLINLVPSLTEDLLSSVDQPLTISRCRKTGRDYLLCDYNRDGDSYRSPWSGEFENPAGGTGLGGADDFGNNEGAGEGAVPSERVRAMEVRANEAFDVYRELYYEGGVSSVYFWNLDDGFAGVVLLKKVATPNSASEGTWDSIHVFEAIDRSRTAHYKLTSTVILHLSTTSDALGEMDLSGNMTRQIESDLPVDDDTSHIANIGKLVEDMELKMRNLLQEVYFGKAKDVVGDLRSIADLSGEKKERESHREMINSMKR</sequence>
<comment type="subunit">
    <text evidence="10">Heterodimer of an alpha and a beta subunit.</text>
</comment>